<sequence>MSGFIQKALQRGISPANVLSWLCLEGMRVFGAATGTARLRCKALLLGVTVGSGTRAHGQVCLMRWPGGQIRIGADVSLVSSWRRASAATLAAPVRLRVFGPGAVIDIGDGAELSGTSVTARSTRIAVGRNVLIAPNCVIVDSDFHALWPPEGRRDSPGYENDAPVSIGDCAWIGMNCLILKGVTIGEGACVGAGSVVTRDVPPRCLAVGVPAHVVKSLESGQTSASNSVSSVVA</sequence>
<dbReference type="InterPro" id="IPR001451">
    <property type="entry name" value="Hexapep"/>
</dbReference>
<organism evidence="1 2">
    <name type="scientific">Candidatus Desulfovibrio kirbyi</name>
    <dbReference type="NCBI Taxonomy" id="2696086"/>
    <lineage>
        <taxon>Bacteria</taxon>
        <taxon>Pseudomonadati</taxon>
        <taxon>Thermodesulfobacteriota</taxon>
        <taxon>Desulfovibrionia</taxon>
        <taxon>Desulfovibrionales</taxon>
        <taxon>Desulfovibrionaceae</taxon>
        <taxon>Desulfovibrio</taxon>
    </lineage>
</organism>
<proteinExistence type="predicted"/>
<dbReference type="AlphaFoldDB" id="A0A6L2R5X0"/>
<reference evidence="1 2" key="1">
    <citation type="journal article" date="2020" name="ISME J.">
        <title>Parallel Reductive Genome Evolution in Desulfovibrio Ectosymbionts Independently Acquired by Trichonympha Protists in the Termite Gut.</title>
        <authorList>
            <person name="Takeuchi M."/>
            <person name="Kuwahara H."/>
            <person name="Murakami T."/>
            <person name="Takahashi K."/>
            <person name="Kajitani R."/>
            <person name="Toyoda A."/>
            <person name="Itoh T."/>
            <person name="Ohkuma M."/>
            <person name="Hongoh Y."/>
        </authorList>
    </citation>
    <scope>NUCLEOTIDE SEQUENCE [LARGE SCALE GENOMIC DNA]</scope>
    <source>
        <strain evidence="1">ZnDsv-02</strain>
    </source>
</reference>
<evidence type="ECO:0000313" key="2">
    <source>
        <dbReference type="Proteomes" id="UP000505077"/>
    </source>
</evidence>
<protein>
    <submittedName>
        <fullName evidence="1">Uncharacterized protein</fullName>
    </submittedName>
</protein>
<accession>A0A6L2R5X0</accession>
<dbReference type="Pfam" id="PF00132">
    <property type="entry name" value="Hexapep"/>
    <property type="match status" value="1"/>
</dbReference>
<gene>
    <name evidence="1" type="ORF">ZNDK_0615</name>
</gene>
<dbReference type="InterPro" id="IPR011004">
    <property type="entry name" value="Trimer_LpxA-like_sf"/>
</dbReference>
<dbReference type="CDD" id="cd04647">
    <property type="entry name" value="LbH_MAT_like"/>
    <property type="match status" value="1"/>
</dbReference>
<dbReference type="EMBL" id="BLLL01000006">
    <property type="protein sequence ID" value="GFH62844.1"/>
    <property type="molecule type" value="Genomic_DNA"/>
</dbReference>
<dbReference type="PANTHER" id="PTHR23416">
    <property type="entry name" value="SIALIC ACID SYNTHASE-RELATED"/>
    <property type="match status" value="1"/>
</dbReference>
<evidence type="ECO:0000313" key="1">
    <source>
        <dbReference type="EMBL" id="GFH62844.1"/>
    </source>
</evidence>
<comment type="caution">
    <text evidence="1">The sequence shown here is derived from an EMBL/GenBank/DDBJ whole genome shotgun (WGS) entry which is preliminary data.</text>
</comment>
<dbReference type="SUPFAM" id="SSF51161">
    <property type="entry name" value="Trimeric LpxA-like enzymes"/>
    <property type="match status" value="1"/>
</dbReference>
<dbReference type="Gene3D" id="2.160.10.10">
    <property type="entry name" value="Hexapeptide repeat proteins"/>
    <property type="match status" value="1"/>
</dbReference>
<name>A0A6L2R5X0_9BACT</name>
<dbReference type="InterPro" id="IPR051159">
    <property type="entry name" value="Hexapeptide_acetyltransf"/>
</dbReference>
<dbReference type="Proteomes" id="UP000505077">
    <property type="component" value="Unassembled WGS sequence"/>
</dbReference>